<feature type="transmembrane region" description="Helical" evidence="10">
    <location>
        <begin position="147"/>
        <end position="166"/>
    </location>
</feature>
<gene>
    <name evidence="11" type="ORF">AGLY_013882</name>
</gene>
<evidence type="ECO:0000256" key="1">
    <source>
        <dbReference type="ARBA" id="ARBA00004141"/>
    </source>
</evidence>
<keyword evidence="12" id="KW-1185">Reference proteome</keyword>
<dbReference type="Proteomes" id="UP000475862">
    <property type="component" value="Unassembled WGS sequence"/>
</dbReference>
<feature type="transmembrane region" description="Helical" evidence="10">
    <location>
        <begin position="201"/>
        <end position="220"/>
    </location>
</feature>
<feature type="transmembrane region" description="Helical" evidence="10">
    <location>
        <begin position="264"/>
        <end position="285"/>
    </location>
</feature>
<evidence type="ECO:0000256" key="3">
    <source>
        <dbReference type="ARBA" id="ARBA00022679"/>
    </source>
</evidence>
<proteinExistence type="inferred from homology"/>
<dbReference type="GO" id="GO:0034626">
    <property type="term" value="P:fatty acid elongation, polyunsaturated fatty acid"/>
    <property type="evidence" value="ECO:0007669"/>
    <property type="project" value="TreeGrafter"/>
</dbReference>
<evidence type="ECO:0000313" key="11">
    <source>
        <dbReference type="EMBL" id="KAE9526251.1"/>
    </source>
</evidence>
<feature type="transmembrane region" description="Helical" evidence="10">
    <location>
        <begin position="241"/>
        <end position="258"/>
    </location>
</feature>
<evidence type="ECO:0000256" key="2">
    <source>
        <dbReference type="ARBA" id="ARBA00022516"/>
    </source>
</evidence>
<evidence type="ECO:0000313" key="12">
    <source>
        <dbReference type="Proteomes" id="UP000475862"/>
    </source>
</evidence>
<evidence type="ECO:0000256" key="5">
    <source>
        <dbReference type="ARBA" id="ARBA00022832"/>
    </source>
</evidence>
<comment type="similarity">
    <text evidence="10">Belongs to the ELO family.</text>
</comment>
<dbReference type="GO" id="GO:0030148">
    <property type="term" value="P:sphingolipid biosynthetic process"/>
    <property type="evidence" value="ECO:0007669"/>
    <property type="project" value="TreeGrafter"/>
</dbReference>
<keyword evidence="2 10" id="KW-0444">Lipid biosynthesis</keyword>
<comment type="caution">
    <text evidence="11">The sequence shown here is derived from an EMBL/GenBank/DDBJ whole genome shotgun (WGS) entry which is preliminary data.</text>
</comment>
<dbReference type="EC" id="2.3.1.199" evidence="10"/>
<evidence type="ECO:0000256" key="10">
    <source>
        <dbReference type="RuleBase" id="RU361115"/>
    </source>
</evidence>
<sequence>MGEDMVGQDTSMLGKVLTTTISGYSPIRELVMSIIYHKFVDLLEWVDKNGDSRIKEMWLMDSPWPVLIILVAYLYFVLKAGPKFMKYRSPLKIDRIVMVYNVVQVLFSAYLVKEAFRLIWLRDGYKLNCIEIDYSDTDIARGIIRAVWIYFFSKVLDLLDTIFFVLRKKQNQVTFLHIYHHTMVLIFSWGIIRFYPGGQIILFGTINAFVHVVMYSYYFLTILKPEYKKAWWKKYLTQLQLIQFVITGLHGCVALLATDCNYPKFIIALAMPQDMFMFVLFWDFYKKTYKQPKNKLT</sequence>
<dbReference type="GO" id="GO:0034625">
    <property type="term" value="P:fatty acid elongation, monounsaturated fatty acid"/>
    <property type="evidence" value="ECO:0007669"/>
    <property type="project" value="TreeGrafter"/>
</dbReference>
<dbReference type="GO" id="GO:0009922">
    <property type="term" value="F:fatty acid elongase activity"/>
    <property type="evidence" value="ECO:0007669"/>
    <property type="project" value="UniProtKB-EC"/>
</dbReference>
<dbReference type="PANTHER" id="PTHR11157">
    <property type="entry name" value="FATTY ACID ACYL TRANSFERASE-RELATED"/>
    <property type="match status" value="1"/>
</dbReference>
<comment type="subcellular location">
    <subcellularLocation>
        <location evidence="1">Membrane</location>
        <topology evidence="1">Multi-pass membrane protein</topology>
    </subcellularLocation>
</comment>
<dbReference type="PANTHER" id="PTHR11157:SF21">
    <property type="entry name" value="ELONGATION OF VERY LONG CHAIN FATTY ACIDS PROTEIN"/>
    <property type="match status" value="1"/>
</dbReference>
<keyword evidence="5 10" id="KW-0276">Fatty acid metabolism</keyword>
<dbReference type="GO" id="GO:0042761">
    <property type="term" value="P:very long-chain fatty acid biosynthetic process"/>
    <property type="evidence" value="ECO:0007669"/>
    <property type="project" value="TreeGrafter"/>
</dbReference>
<evidence type="ECO:0000256" key="8">
    <source>
        <dbReference type="ARBA" id="ARBA00023136"/>
    </source>
</evidence>
<feature type="transmembrane region" description="Helical" evidence="10">
    <location>
        <begin position="62"/>
        <end position="81"/>
    </location>
</feature>
<reference evidence="11 12" key="1">
    <citation type="submission" date="2019-08" db="EMBL/GenBank/DDBJ databases">
        <title>The genome of the soybean aphid Biotype 1, its phylome, world population structure and adaptation to the North American continent.</title>
        <authorList>
            <person name="Giordano R."/>
            <person name="Donthu R.K."/>
            <person name="Hernandez A.G."/>
            <person name="Wright C.L."/>
            <person name="Zimin A.V."/>
        </authorList>
    </citation>
    <scope>NUCLEOTIDE SEQUENCE [LARGE SCALE GENOMIC DNA]</scope>
    <source>
        <tissue evidence="11">Whole aphids</tissue>
    </source>
</reference>
<organism evidence="11 12">
    <name type="scientific">Aphis glycines</name>
    <name type="common">Soybean aphid</name>
    <dbReference type="NCBI Taxonomy" id="307491"/>
    <lineage>
        <taxon>Eukaryota</taxon>
        <taxon>Metazoa</taxon>
        <taxon>Ecdysozoa</taxon>
        <taxon>Arthropoda</taxon>
        <taxon>Hexapoda</taxon>
        <taxon>Insecta</taxon>
        <taxon>Pterygota</taxon>
        <taxon>Neoptera</taxon>
        <taxon>Paraneoptera</taxon>
        <taxon>Hemiptera</taxon>
        <taxon>Sternorrhyncha</taxon>
        <taxon>Aphidomorpha</taxon>
        <taxon>Aphidoidea</taxon>
        <taxon>Aphididae</taxon>
        <taxon>Aphidini</taxon>
        <taxon>Aphis</taxon>
        <taxon>Aphis</taxon>
    </lineage>
</organism>
<accession>A0A6G0T5C1</accession>
<keyword evidence="9 10" id="KW-0275">Fatty acid biosynthesis</keyword>
<comment type="catalytic activity">
    <reaction evidence="10">
        <text>a very-long-chain acyl-CoA + malonyl-CoA + H(+) = a very-long-chain 3-oxoacyl-CoA + CO2 + CoA</text>
        <dbReference type="Rhea" id="RHEA:32727"/>
        <dbReference type="ChEBI" id="CHEBI:15378"/>
        <dbReference type="ChEBI" id="CHEBI:16526"/>
        <dbReference type="ChEBI" id="CHEBI:57287"/>
        <dbReference type="ChEBI" id="CHEBI:57384"/>
        <dbReference type="ChEBI" id="CHEBI:90725"/>
        <dbReference type="ChEBI" id="CHEBI:90736"/>
        <dbReference type="EC" id="2.3.1.199"/>
    </reaction>
</comment>
<evidence type="ECO:0000256" key="6">
    <source>
        <dbReference type="ARBA" id="ARBA00022989"/>
    </source>
</evidence>
<dbReference type="EMBL" id="VYZN01000055">
    <property type="protein sequence ID" value="KAE9526251.1"/>
    <property type="molecule type" value="Genomic_DNA"/>
</dbReference>
<keyword evidence="7 10" id="KW-0443">Lipid metabolism</keyword>
<dbReference type="OrthoDB" id="434092at2759"/>
<keyword evidence="8 10" id="KW-0472">Membrane</keyword>
<dbReference type="GO" id="GO:0005789">
    <property type="term" value="C:endoplasmic reticulum membrane"/>
    <property type="evidence" value="ECO:0007669"/>
    <property type="project" value="TreeGrafter"/>
</dbReference>
<keyword evidence="4 10" id="KW-0812">Transmembrane</keyword>
<dbReference type="Pfam" id="PF01151">
    <property type="entry name" value="ELO"/>
    <property type="match status" value="1"/>
</dbReference>
<dbReference type="InterPro" id="IPR002076">
    <property type="entry name" value="ELO_fam"/>
</dbReference>
<evidence type="ECO:0000256" key="4">
    <source>
        <dbReference type="ARBA" id="ARBA00022692"/>
    </source>
</evidence>
<evidence type="ECO:0000256" key="7">
    <source>
        <dbReference type="ARBA" id="ARBA00023098"/>
    </source>
</evidence>
<keyword evidence="3 10" id="KW-0808">Transferase</keyword>
<name>A0A6G0T5C1_APHGL</name>
<evidence type="ECO:0000256" key="9">
    <source>
        <dbReference type="ARBA" id="ARBA00023160"/>
    </source>
</evidence>
<dbReference type="AlphaFoldDB" id="A0A6G0T5C1"/>
<feature type="transmembrane region" description="Helical" evidence="10">
    <location>
        <begin position="93"/>
        <end position="112"/>
    </location>
</feature>
<keyword evidence="6 10" id="KW-1133">Transmembrane helix</keyword>
<feature type="transmembrane region" description="Helical" evidence="10">
    <location>
        <begin position="178"/>
        <end position="195"/>
    </location>
</feature>
<dbReference type="GO" id="GO:0019367">
    <property type="term" value="P:fatty acid elongation, saturated fatty acid"/>
    <property type="evidence" value="ECO:0007669"/>
    <property type="project" value="TreeGrafter"/>
</dbReference>
<protein>
    <recommendedName>
        <fullName evidence="10">Elongation of very long chain fatty acids protein</fullName>
        <ecNumber evidence="10">2.3.1.199</ecNumber>
    </recommendedName>
    <alternativeName>
        <fullName evidence="10">Very-long-chain 3-oxoacyl-CoA synthase</fullName>
    </alternativeName>
</protein>